<evidence type="ECO:0000313" key="2">
    <source>
        <dbReference type="Proteomes" id="UP000501466"/>
    </source>
</evidence>
<keyword evidence="2" id="KW-1185">Reference proteome</keyword>
<dbReference type="EMBL" id="AP021888">
    <property type="protein sequence ID" value="BBP44141.1"/>
    <property type="molecule type" value="Genomic_DNA"/>
</dbReference>
<dbReference type="Pfam" id="PF04250">
    <property type="entry name" value="DUF429"/>
    <property type="match status" value="1"/>
</dbReference>
<gene>
    <name evidence="1" type="ORF">THMIRHAT_18870</name>
</gene>
<accession>A0A6F8PPU0</accession>
<dbReference type="RefSeq" id="WP_173291888.1">
    <property type="nucleotide sequence ID" value="NZ_AP021888.1"/>
</dbReference>
<dbReference type="KEGG" id="tzo:THMIRHAT_18870"/>
<evidence type="ECO:0008006" key="3">
    <source>
        <dbReference type="Google" id="ProtNLM"/>
    </source>
</evidence>
<organism evidence="1 2">
    <name type="scientific">Thiosulfativibrio zosterae</name>
    <dbReference type="NCBI Taxonomy" id="2675053"/>
    <lineage>
        <taxon>Bacteria</taxon>
        <taxon>Pseudomonadati</taxon>
        <taxon>Pseudomonadota</taxon>
        <taxon>Gammaproteobacteria</taxon>
        <taxon>Thiotrichales</taxon>
        <taxon>Piscirickettsiaceae</taxon>
        <taxon>Thiosulfativibrio</taxon>
    </lineage>
</organism>
<dbReference type="AlphaFoldDB" id="A0A6F8PPU0"/>
<evidence type="ECO:0000313" key="1">
    <source>
        <dbReference type="EMBL" id="BBP44141.1"/>
    </source>
</evidence>
<protein>
    <recommendedName>
        <fullName evidence="3">DUF429 domain-containing protein</fullName>
    </recommendedName>
</protein>
<dbReference type="Proteomes" id="UP000501466">
    <property type="component" value="Chromosome"/>
</dbReference>
<proteinExistence type="predicted"/>
<name>A0A6F8PPU0_9GAMM</name>
<sequence length="206" mass="22494">MPKALYVGIDLAGPANFADTCMAIEWQGKLNIHCGCSDTDILKILAPYLGKTPVFIALDAPLTYQEGGGYRDVDRALRQHLNQHGFAKIGVMAPTMTKMVYLTLRGLRLKECLSALPQTTLFETHPGAALLFSGADYDRVCNIKSNPQALATITDFLKQQIAFKQPITQDHQAMAVAAMLSAKRAALGQVFWQFQSDIVGQPALVL</sequence>
<dbReference type="InterPro" id="IPR007362">
    <property type="entry name" value="DUF429"/>
</dbReference>
<reference evidence="2" key="1">
    <citation type="submission" date="2019-11" db="EMBL/GenBank/DDBJ databases">
        <title>Isolation and characterization of two novel species in the genus Thiomicrorhabdus.</title>
        <authorList>
            <person name="Mochizuki J."/>
            <person name="Kojima H."/>
            <person name="Fukui M."/>
        </authorList>
    </citation>
    <scope>NUCLEOTIDE SEQUENCE [LARGE SCALE GENOMIC DNA]</scope>
    <source>
        <strain evidence="2">AkT22</strain>
    </source>
</reference>